<gene>
    <name evidence="8" type="ORF">FHX37_0172</name>
</gene>
<dbReference type="Pfam" id="PF00520">
    <property type="entry name" value="Ion_trans"/>
    <property type="match status" value="1"/>
</dbReference>
<dbReference type="SUPFAM" id="SSF81324">
    <property type="entry name" value="Voltage-gated potassium channels"/>
    <property type="match status" value="1"/>
</dbReference>
<name>A0A543NEW3_9ACTN</name>
<dbReference type="Gene3D" id="1.20.120.350">
    <property type="entry name" value="Voltage-gated potassium channels. Chain C"/>
    <property type="match status" value="1"/>
</dbReference>
<dbReference type="OrthoDB" id="5297065at2"/>
<keyword evidence="8" id="KW-0813">Transport</keyword>
<accession>A0A543NEW3</accession>
<dbReference type="InterPro" id="IPR043203">
    <property type="entry name" value="VGCC_Ca_Na"/>
</dbReference>
<keyword evidence="5" id="KW-0175">Coiled coil</keyword>
<evidence type="ECO:0000256" key="2">
    <source>
        <dbReference type="ARBA" id="ARBA00022692"/>
    </source>
</evidence>
<feature type="transmembrane region" description="Helical" evidence="6">
    <location>
        <begin position="199"/>
        <end position="223"/>
    </location>
</feature>
<keyword evidence="9" id="KW-1185">Reference proteome</keyword>
<comment type="caution">
    <text evidence="8">The sequence shown here is derived from an EMBL/GenBank/DDBJ whole genome shotgun (WGS) entry which is preliminary data.</text>
</comment>
<feature type="coiled-coil region" evidence="5">
    <location>
        <begin position="235"/>
        <end position="272"/>
    </location>
</feature>
<keyword evidence="2 6" id="KW-0812">Transmembrane</keyword>
<organism evidence="8 9">
    <name type="scientific">Haloactinospora alba</name>
    <dbReference type="NCBI Taxonomy" id="405555"/>
    <lineage>
        <taxon>Bacteria</taxon>
        <taxon>Bacillati</taxon>
        <taxon>Actinomycetota</taxon>
        <taxon>Actinomycetes</taxon>
        <taxon>Streptosporangiales</taxon>
        <taxon>Nocardiopsidaceae</taxon>
        <taxon>Haloactinospora</taxon>
    </lineage>
</organism>
<feature type="transmembrane region" description="Helical" evidence="6">
    <location>
        <begin position="87"/>
        <end position="106"/>
    </location>
</feature>
<feature type="transmembrane region" description="Helical" evidence="6">
    <location>
        <begin position="127"/>
        <end position="150"/>
    </location>
</feature>
<evidence type="ECO:0000256" key="4">
    <source>
        <dbReference type="ARBA" id="ARBA00023136"/>
    </source>
</evidence>
<dbReference type="Gene3D" id="1.10.287.70">
    <property type="match status" value="1"/>
</dbReference>
<comment type="subcellular location">
    <subcellularLocation>
        <location evidence="1">Membrane</location>
        <topology evidence="1">Multi-pass membrane protein</topology>
    </subcellularLocation>
</comment>
<keyword evidence="8" id="KW-0407">Ion channel</keyword>
<feature type="domain" description="Ion transport" evidence="7">
    <location>
        <begin position="17"/>
        <end position="231"/>
    </location>
</feature>
<evidence type="ECO:0000313" key="8">
    <source>
        <dbReference type="EMBL" id="TQN30300.1"/>
    </source>
</evidence>
<dbReference type="InterPro" id="IPR027359">
    <property type="entry name" value="Volt_channel_dom_sf"/>
</dbReference>
<evidence type="ECO:0000313" key="9">
    <source>
        <dbReference type="Proteomes" id="UP000317422"/>
    </source>
</evidence>
<dbReference type="InterPro" id="IPR005821">
    <property type="entry name" value="Ion_trans_dom"/>
</dbReference>
<dbReference type="GO" id="GO:0005248">
    <property type="term" value="F:voltage-gated sodium channel activity"/>
    <property type="evidence" value="ECO:0007669"/>
    <property type="project" value="TreeGrafter"/>
</dbReference>
<evidence type="ECO:0000256" key="6">
    <source>
        <dbReference type="SAM" id="Phobius"/>
    </source>
</evidence>
<dbReference type="PANTHER" id="PTHR10037:SF62">
    <property type="entry name" value="SODIUM CHANNEL PROTEIN 60E"/>
    <property type="match status" value="1"/>
</dbReference>
<dbReference type="Proteomes" id="UP000317422">
    <property type="component" value="Unassembled WGS sequence"/>
</dbReference>
<keyword evidence="8" id="KW-0406">Ion transport</keyword>
<protein>
    <submittedName>
        <fullName evidence="8">Voltage-gated sodium channel</fullName>
    </submittedName>
</protein>
<dbReference type="PANTHER" id="PTHR10037">
    <property type="entry name" value="VOLTAGE-GATED CATION CHANNEL CALCIUM AND SODIUM"/>
    <property type="match status" value="1"/>
</dbReference>
<evidence type="ECO:0000256" key="3">
    <source>
        <dbReference type="ARBA" id="ARBA00022989"/>
    </source>
</evidence>
<dbReference type="AlphaFoldDB" id="A0A543NEW3"/>
<dbReference type="EMBL" id="VFQC01000001">
    <property type="protein sequence ID" value="TQN30300.1"/>
    <property type="molecule type" value="Genomic_DNA"/>
</dbReference>
<evidence type="ECO:0000256" key="5">
    <source>
        <dbReference type="SAM" id="Coils"/>
    </source>
</evidence>
<keyword evidence="3 6" id="KW-1133">Transmembrane helix</keyword>
<evidence type="ECO:0000259" key="7">
    <source>
        <dbReference type="Pfam" id="PF00520"/>
    </source>
</evidence>
<reference evidence="8 9" key="1">
    <citation type="submission" date="2019-06" db="EMBL/GenBank/DDBJ databases">
        <title>Sequencing the genomes of 1000 actinobacteria strains.</title>
        <authorList>
            <person name="Klenk H.-P."/>
        </authorList>
    </citation>
    <scope>NUCLEOTIDE SEQUENCE [LARGE SCALE GENOMIC DNA]</scope>
    <source>
        <strain evidence="8 9">DSM 45015</strain>
    </source>
</reference>
<feature type="transmembrane region" description="Helical" evidence="6">
    <location>
        <begin position="48"/>
        <end position="67"/>
    </location>
</feature>
<sequence length="290" mass="32659">MVEGTLRARVSRVVDAQWFQNTIITVIVLNAVALGVETYRDEIEGGDALFATAEHLFVAFFTFELALKLYARGPSFFRDPWNWFDTAVVAIALVPSSGSFSVLRLLRILRILRLISVMPQMRVIVSALFRSVPGLGTVIGLLLIIVYTGAVLGEKMFHETDPERFGDLGTTLYSMFILLTTEDWPDVAEPVLQQHPMAWIFFVGYIVVSAFIVLNLVIGVIVTSMQHEVSEERWEEDQELELRQHEAVMTQLETLTTQVTRLSAEVRELRAANGTLDTREDEDLSDPPRA</sequence>
<proteinExistence type="predicted"/>
<evidence type="ECO:0000256" key="1">
    <source>
        <dbReference type="ARBA" id="ARBA00004141"/>
    </source>
</evidence>
<dbReference type="GO" id="GO:0001518">
    <property type="term" value="C:voltage-gated sodium channel complex"/>
    <property type="evidence" value="ECO:0007669"/>
    <property type="project" value="TreeGrafter"/>
</dbReference>
<keyword evidence="4 6" id="KW-0472">Membrane</keyword>